<accession>A0A3A6PCK2</accession>
<dbReference type="Proteomes" id="UP000267798">
    <property type="component" value="Unassembled WGS sequence"/>
</dbReference>
<evidence type="ECO:0000256" key="1">
    <source>
        <dbReference type="SAM" id="MobiDB-lite"/>
    </source>
</evidence>
<evidence type="ECO:0000313" key="3">
    <source>
        <dbReference type="Proteomes" id="UP000267798"/>
    </source>
</evidence>
<proteinExistence type="predicted"/>
<dbReference type="Gene3D" id="1.10.287.1060">
    <property type="entry name" value="ESAT-6-like"/>
    <property type="match status" value="1"/>
</dbReference>
<gene>
    <name evidence="2" type="ORF">D3P09_16705</name>
</gene>
<dbReference type="AlphaFoldDB" id="A0A3A6PCK2"/>
<name>A0A3A6PCK2_9BACL</name>
<evidence type="ECO:0000313" key="2">
    <source>
        <dbReference type="EMBL" id="RJX39132.1"/>
    </source>
</evidence>
<feature type="region of interest" description="Disordered" evidence="1">
    <location>
        <begin position="87"/>
        <end position="118"/>
    </location>
</feature>
<dbReference type="InterPro" id="IPR036689">
    <property type="entry name" value="ESAT-6-like_sf"/>
</dbReference>
<reference evidence="2 3" key="1">
    <citation type="submission" date="2018-09" db="EMBL/GenBank/DDBJ databases">
        <title>Paenibacillus aracenensis nov. sp. isolated from a cave in southern Spain.</title>
        <authorList>
            <person name="Jurado V."/>
            <person name="Gutierrez-Patricio S."/>
            <person name="Gonzalez-Pimentel J.L."/>
            <person name="Miller A.Z."/>
            <person name="Laiz L."/>
            <person name="Saiz-Jimenez C."/>
        </authorList>
    </citation>
    <scope>NUCLEOTIDE SEQUENCE [LARGE SCALE GENOMIC DNA]</scope>
    <source>
        <strain evidence="2 3">JCM 19203</strain>
    </source>
</reference>
<dbReference type="OrthoDB" id="2667074at2"/>
<keyword evidence="3" id="KW-1185">Reference proteome</keyword>
<sequence length="118" mass="13093">MGINVVQANSQASSISRYASDLRGIKSSLLQYKSEINSAWQSREMKYVNQALDKLNIELSTICSDLDSLSSDIVAVAREIQQEEEAARRAAEERARLEAEARARQQQSTTGKKSPFGL</sequence>
<comment type="caution">
    <text evidence="2">The sequence shown here is derived from an EMBL/GenBank/DDBJ whole genome shotgun (WGS) entry which is preliminary data.</text>
</comment>
<dbReference type="RefSeq" id="WP_120112254.1">
    <property type="nucleotide sequence ID" value="NZ_QXQB01000003.1"/>
</dbReference>
<evidence type="ECO:0008006" key="4">
    <source>
        <dbReference type="Google" id="ProtNLM"/>
    </source>
</evidence>
<dbReference type="SUPFAM" id="SSF140453">
    <property type="entry name" value="EsxAB dimer-like"/>
    <property type="match status" value="1"/>
</dbReference>
<feature type="compositionally biased region" description="Basic and acidic residues" evidence="1">
    <location>
        <begin position="87"/>
        <end position="103"/>
    </location>
</feature>
<dbReference type="EMBL" id="QXQB01000003">
    <property type="protein sequence ID" value="RJX39132.1"/>
    <property type="molecule type" value="Genomic_DNA"/>
</dbReference>
<organism evidence="2 3">
    <name type="scientific">Paenibacillus pinisoli</name>
    <dbReference type="NCBI Taxonomy" id="1276110"/>
    <lineage>
        <taxon>Bacteria</taxon>
        <taxon>Bacillati</taxon>
        <taxon>Bacillota</taxon>
        <taxon>Bacilli</taxon>
        <taxon>Bacillales</taxon>
        <taxon>Paenibacillaceae</taxon>
        <taxon>Paenibacillus</taxon>
    </lineage>
</organism>
<protein>
    <recommendedName>
        <fullName evidence="4">WXG100 family type VII secretion target</fullName>
    </recommendedName>
</protein>